<evidence type="ECO:0000313" key="2">
    <source>
        <dbReference type="Proteomes" id="UP000054477"/>
    </source>
</evidence>
<sequence>MHNDARSIADLYSDPTISTVCQGGLCLLIDDFEGQDLPAACPSWVFRGCRRWLGQFADISIRHFGRPRCPTQTSQAI</sequence>
<proteinExistence type="predicted"/>
<reference evidence="1 2" key="1">
    <citation type="submission" date="2014-04" db="EMBL/GenBank/DDBJ databases">
        <authorList>
            <consortium name="DOE Joint Genome Institute"/>
            <person name="Kuo A."/>
            <person name="Kohler A."/>
            <person name="Nagy L.G."/>
            <person name="Floudas D."/>
            <person name="Copeland A."/>
            <person name="Barry K.W."/>
            <person name="Cichocki N."/>
            <person name="Veneault-Fourrey C."/>
            <person name="LaButti K."/>
            <person name="Lindquist E.A."/>
            <person name="Lipzen A."/>
            <person name="Lundell T."/>
            <person name="Morin E."/>
            <person name="Murat C."/>
            <person name="Sun H."/>
            <person name="Tunlid A."/>
            <person name="Henrissat B."/>
            <person name="Grigoriev I.V."/>
            <person name="Hibbett D.S."/>
            <person name="Martin F."/>
            <person name="Nordberg H.P."/>
            <person name="Cantor M.N."/>
            <person name="Hua S.X."/>
        </authorList>
    </citation>
    <scope>NUCLEOTIDE SEQUENCE [LARGE SCALE GENOMIC DNA]</scope>
    <source>
        <strain evidence="1 2">LaAM-08-1</strain>
    </source>
</reference>
<reference evidence="2" key="2">
    <citation type="submission" date="2015-01" db="EMBL/GenBank/DDBJ databases">
        <title>Evolutionary Origins and Diversification of the Mycorrhizal Mutualists.</title>
        <authorList>
            <consortium name="DOE Joint Genome Institute"/>
            <consortium name="Mycorrhizal Genomics Consortium"/>
            <person name="Kohler A."/>
            <person name="Kuo A."/>
            <person name="Nagy L.G."/>
            <person name="Floudas D."/>
            <person name="Copeland A."/>
            <person name="Barry K.W."/>
            <person name="Cichocki N."/>
            <person name="Veneault-Fourrey C."/>
            <person name="LaButti K."/>
            <person name="Lindquist E.A."/>
            <person name="Lipzen A."/>
            <person name="Lundell T."/>
            <person name="Morin E."/>
            <person name="Murat C."/>
            <person name="Riley R."/>
            <person name="Ohm R."/>
            <person name="Sun H."/>
            <person name="Tunlid A."/>
            <person name="Henrissat B."/>
            <person name="Grigoriev I.V."/>
            <person name="Hibbett D.S."/>
            <person name="Martin F."/>
        </authorList>
    </citation>
    <scope>NUCLEOTIDE SEQUENCE [LARGE SCALE GENOMIC DNA]</scope>
    <source>
        <strain evidence="2">LaAM-08-1</strain>
    </source>
</reference>
<dbReference type="HOGENOM" id="CLU_2638454_0_0_1"/>
<gene>
    <name evidence="1" type="ORF">K443DRAFT_540452</name>
</gene>
<evidence type="ECO:0000313" key="1">
    <source>
        <dbReference type="EMBL" id="KIK02114.1"/>
    </source>
</evidence>
<organism evidence="1 2">
    <name type="scientific">Laccaria amethystina LaAM-08-1</name>
    <dbReference type="NCBI Taxonomy" id="1095629"/>
    <lineage>
        <taxon>Eukaryota</taxon>
        <taxon>Fungi</taxon>
        <taxon>Dikarya</taxon>
        <taxon>Basidiomycota</taxon>
        <taxon>Agaricomycotina</taxon>
        <taxon>Agaricomycetes</taxon>
        <taxon>Agaricomycetidae</taxon>
        <taxon>Agaricales</taxon>
        <taxon>Agaricineae</taxon>
        <taxon>Hydnangiaceae</taxon>
        <taxon>Laccaria</taxon>
    </lineage>
</organism>
<dbReference type="AlphaFoldDB" id="A0A0C9XKS5"/>
<dbReference type="EMBL" id="KN838597">
    <property type="protein sequence ID" value="KIK02114.1"/>
    <property type="molecule type" value="Genomic_DNA"/>
</dbReference>
<protein>
    <submittedName>
        <fullName evidence="1">Uncharacterized protein</fullName>
    </submittedName>
</protein>
<keyword evidence="2" id="KW-1185">Reference proteome</keyword>
<dbReference type="Proteomes" id="UP000054477">
    <property type="component" value="Unassembled WGS sequence"/>
</dbReference>
<name>A0A0C9XKS5_9AGAR</name>
<accession>A0A0C9XKS5</accession>